<sequence>MSKFPRPRSIAKLAFALNVGIWLHGINAPLVHASDVVVGESGSQPCVLLGNGNVVFGAAHQVGEYVVIRKGGGSEVRLPRTAVACWAGSVRNLYQYRIDHRETKNVRTHLEEADWCLRYELFDLAENELELARKLDPSHPDLSRLELRLNLATSEVTRSVPVISGIEHAQHDQEISPPSAISQVSVEQFARTVQSTLATRCSRCHEPDSGRKWTLASPPGKSRASSETTHANLNAVLGYVNADDYRDSELLIKAITPHGGEAAPLGLRHRKAIVALEYWLQRAAYEMKHSGQEVSTTSHTQPSDAFDRDERLDRDDSIADPTWSESFEDQAAIDAEFETAKRPVLEADQNSDLPWRMPQVDNPFDPDLFNRQHGLR</sequence>
<evidence type="ECO:0000256" key="1">
    <source>
        <dbReference type="SAM" id="MobiDB-lite"/>
    </source>
</evidence>
<dbReference type="OrthoDB" id="251278at2"/>
<name>A0A5C5WQ75_9BACT</name>
<dbReference type="EMBL" id="SJPI01000001">
    <property type="protein sequence ID" value="TWT52415.1"/>
    <property type="molecule type" value="Genomic_DNA"/>
</dbReference>
<accession>A0A5C5WQ75</accession>
<dbReference type="RefSeq" id="WP_146512796.1">
    <property type="nucleotide sequence ID" value="NZ_SJPI01000001.1"/>
</dbReference>
<evidence type="ECO:0000313" key="2">
    <source>
        <dbReference type="EMBL" id="TWT52415.1"/>
    </source>
</evidence>
<feature type="region of interest" description="Disordered" evidence="1">
    <location>
        <begin position="290"/>
        <end position="376"/>
    </location>
</feature>
<comment type="caution">
    <text evidence="2">The sequence shown here is derived from an EMBL/GenBank/DDBJ whole genome shotgun (WGS) entry which is preliminary data.</text>
</comment>
<protein>
    <submittedName>
        <fullName evidence="2">Uncharacterized protein</fullName>
    </submittedName>
</protein>
<dbReference type="Proteomes" id="UP000316598">
    <property type="component" value="Unassembled WGS sequence"/>
</dbReference>
<gene>
    <name evidence="2" type="ORF">Pla22_00390</name>
</gene>
<proteinExistence type="predicted"/>
<organism evidence="2 3">
    <name type="scientific">Rubripirellula amarantea</name>
    <dbReference type="NCBI Taxonomy" id="2527999"/>
    <lineage>
        <taxon>Bacteria</taxon>
        <taxon>Pseudomonadati</taxon>
        <taxon>Planctomycetota</taxon>
        <taxon>Planctomycetia</taxon>
        <taxon>Pirellulales</taxon>
        <taxon>Pirellulaceae</taxon>
        <taxon>Rubripirellula</taxon>
    </lineage>
</organism>
<dbReference type="AlphaFoldDB" id="A0A5C5WQ75"/>
<feature type="region of interest" description="Disordered" evidence="1">
    <location>
        <begin position="208"/>
        <end position="228"/>
    </location>
</feature>
<reference evidence="2 3" key="1">
    <citation type="submission" date="2019-02" db="EMBL/GenBank/DDBJ databases">
        <title>Deep-cultivation of Planctomycetes and their phenomic and genomic characterization uncovers novel biology.</title>
        <authorList>
            <person name="Wiegand S."/>
            <person name="Jogler M."/>
            <person name="Boedeker C."/>
            <person name="Pinto D."/>
            <person name="Vollmers J."/>
            <person name="Rivas-Marin E."/>
            <person name="Kohn T."/>
            <person name="Peeters S.H."/>
            <person name="Heuer A."/>
            <person name="Rast P."/>
            <person name="Oberbeckmann S."/>
            <person name="Bunk B."/>
            <person name="Jeske O."/>
            <person name="Meyerdierks A."/>
            <person name="Storesund J.E."/>
            <person name="Kallscheuer N."/>
            <person name="Luecker S."/>
            <person name="Lage O.M."/>
            <person name="Pohl T."/>
            <person name="Merkel B.J."/>
            <person name="Hornburger P."/>
            <person name="Mueller R.-W."/>
            <person name="Bruemmer F."/>
            <person name="Labrenz M."/>
            <person name="Spormann A.M."/>
            <person name="Op Den Camp H."/>
            <person name="Overmann J."/>
            <person name="Amann R."/>
            <person name="Jetten M.S.M."/>
            <person name="Mascher T."/>
            <person name="Medema M.H."/>
            <person name="Devos D.P."/>
            <person name="Kaster A.-K."/>
            <person name="Ovreas L."/>
            <person name="Rohde M."/>
            <person name="Galperin M.Y."/>
            <person name="Jogler C."/>
        </authorList>
    </citation>
    <scope>NUCLEOTIDE SEQUENCE [LARGE SCALE GENOMIC DNA]</scope>
    <source>
        <strain evidence="2 3">Pla22</strain>
    </source>
</reference>
<keyword evidence="3" id="KW-1185">Reference proteome</keyword>
<evidence type="ECO:0000313" key="3">
    <source>
        <dbReference type="Proteomes" id="UP000316598"/>
    </source>
</evidence>
<feature type="compositionally biased region" description="Polar residues" evidence="1">
    <location>
        <begin position="292"/>
        <end position="303"/>
    </location>
</feature>
<feature type="compositionally biased region" description="Basic and acidic residues" evidence="1">
    <location>
        <begin position="305"/>
        <end position="317"/>
    </location>
</feature>